<feature type="compositionally biased region" description="Polar residues" evidence="1">
    <location>
        <begin position="228"/>
        <end position="247"/>
    </location>
</feature>
<evidence type="ECO:0000259" key="2">
    <source>
        <dbReference type="Pfam" id="PF12776"/>
    </source>
</evidence>
<dbReference type="PANTHER" id="PTHR46929:SF3">
    <property type="entry name" value="MYB_SANT-LIKE DOMAIN-CONTAINING PROTEIN"/>
    <property type="match status" value="1"/>
</dbReference>
<dbReference type="AlphaFoldDB" id="A0A5B0PF53"/>
<protein>
    <recommendedName>
        <fullName evidence="2">Myb/SANT-like domain-containing protein</fullName>
    </recommendedName>
</protein>
<accession>A0A5B0PF53</accession>
<feature type="compositionally biased region" description="Polar residues" evidence="1">
    <location>
        <begin position="1"/>
        <end position="14"/>
    </location>
</feature>
<reference evidence="3 4" key="1">
    <citation type="submission" date="2019-05" db="EMBL/GenBank/DDBJ databases">
        <title>Emergence of the Ug99 lineage of the wheat stem rust pathogen through somatic hybridization.</title>
        <authorList>
            <person name="Li F."/>
            <person name="Upadhyaya N.M."/>
            <person name="Sperschneider J."/>
            <person name="Matny O."/>
            <person name="Nguyen-Phuc H."/>
            <person name="Mago R."/>
            <person name="Raley C."/>
            <person name="Miller M.E."/>
            <person name="Silverstein K.A.T."/>
            <person name="Henningsen E."/>
            <person name="Hirsch C.D."/>
            <person name="Visser B."/>
            <person name="Pretorius Z.A."/>
            <person name="Steffenson B.J."/>
            <person name="Schwessinger B."/>
            <person name="Dodds P.N."/>
            <person name="Figueroa M."/>
        </authorList>
    </citation>
    <scope>NUCLEOTIDE SEQUENCE [LARGE SCALE GENOMIC DNA]</scope>
    <source>
        <strain evidence="3 4">Ug99</strain>
    </source>
</reference>
<feature type="region of interest" description="Disordered" evidence="1">
    <location>
        <begin position="199"/>
        <end position="271"/>
    </location>
</feature>
<comment type="caution">
    <text evidence="3">The sequence shown here is derived from an EMBL/GenBank/DDBJ whole genome shotgun (WGS) entry which is preliminary data.</text>
</comment>
<gene>
    <name evidence="3" type="ORF">PGTUg99_026211</name>
</gene>
<feature type="compositionally biased region" description="Basic and acidic residues" evidence="1">
    <location>
        <begin position="200"/>
        <end position="226"/>
    </location>
</feature>
<dbReference type="EMBL" id="VDEP01000342">
    <property type="protein sequence ID" value="KAA1099260.1"/>
    <property type="molecule type" value="Genomic_DNA"/>
</dbReference>
<dbReference type="Proteomes" id="UP000325313">
    <property type="component" value="Unassembled WGS sequence"/>
</dbReference>
<evidence type="ECO:0000313" key="3">
    <source>
        <dbReference type="EMBL" id="KAA1099260.1"/>
    </source>
</evidence>
<dbReference type="PANTHER" id="PTHR46929">
    <property type="entry name" value="EXPRESSED PROTEIN"/>
    <property type="match status" value="1"/>
</dbReference>
<dbReference type="InterPro" id="IPR024752">
    <property type="entry name" value="Myb/SANT-like_dom"/>
</dbReference>
<name>A0A5B0PF53_PUCGR</name>
<proteinExistence type="predicted"/>
<feature type="region of interest" description="Disordered" evidence="1">
    <location>
        <begin position="1"/>
        <end position="76"/>
    </location>
</feature>
<feature type="domain" description="Myb/SANT-like" evidence="2">
    <location>
        <begin position="75"/>
        <end position="167"/>
    </location>
</feature>
<dbReference type="Pfam" id="PF12776">
    <property type="entry name" value="Myb_DNA-bind_3"/>
    <property type="match status" value="1"/>
</dbReference>
<organism evidence="3 4">
    <name type="scientific">Puccinia graminis f. sp. tritici</name>
    <dbReference type="NCBI Taxonomy" id="56615"/>
    <lineage>
        <taxon>Eukaryota</taxon>
        <taxon>Fungi</taxon>
        <taxon>Dikarya</taxon>
        <taxon>Basidiomycota</taxon>
        <taxon>Pucciniomycotina</taxon>
        <taxon>Pucciniomycetes</taxon>
        <taxon>Pucciniales</taxon>
        <taxon>Pucciniaceae</taxon>
        <taxon>Puccinia</taxon>
    </lineage>
</organism>
<evidence type="ECO:0000313" key="4">
    <source>
        <dbReference type="Proteomes" id="UP000325313"/>
    </source>
</evidence>
<evidence type="ECO:0000256" key="1">
    <source>
        <dbReference type="SAM" id="MobiDB-lite"/>
    </source>
</evidence>
<feature type="compositionally biased region" description="Low complexity" evidence="1">
    <location>
        <begin position="27"/>
        <end position="38"/>
    </location>
</feature>
<sequence>MTQDTTHVGDQSGWSGVAAGNLSLRVQPTSTTPQGTPPRDLEASTSSTKAGTEDSRPSKRPRLNKHESDDDPQVSWTDEQKTKFLTLILEQRSLGPLTKTNGNLQSQAIAEKMNKIFGTEFRLKALKNLLHQLRQSYFDIKFLRKRSGFHWDEETGTISANDATWEKLLKEYPHKKYSQLRDKPIRWYSLAEQTFCAASETEKHPGVENSKPKEISTDDKADEDGRSITPSSRGPSVTKKTQLQSEETPSKEEDTNLRVLPGTTAVPDASKTHTIAPDQSDVETSNPTIKAVTSMAHILLDQVSPSEYAKFVEVVESETNAQIFLTLVSTTNPDTCKAWLTRKSAKL</sequence>